<evidence type="ECO:0000313" key="15">
    <source>
        <dbReference type="Proteomes" id="UP000799441"/>
    </source>
</evidence>
<dbReference type="Gene3D" id="3.30.210.10">
    <property type="entry name" value="DNA polymerase, thumb domain"/>
    <property type="match status" value="1"/>
</dbReference>
<dbReference type="InterPro" id="IPR022312">
    <property type="entry name" value="DNA_pol_X"/>
</dbReference>
<dbReference type="GO" id="GO:0006303">
    <property type="term" value="P:double-strand break repair via nonhomologous end joining"/>
    <property type="evidence" value="ECO:0007669"/>
    <property type="project" value="TreeGrafter"/>
</dbReference>
<dbReference type="PRINTS" id="PR00870">
    <property type="entry name" value="DNAPOLXBETA"/>
</dbReference>
<dbReference type="FunFam" id="1.10.150.110:FF:000005">
    <property type="entry name" value="DNA polymerase POL4"/>
    <property type="match status" value="1"/>
</dbReference>
<keyword evidence="6 11" id="KW-0227">DNA damage</keyword>
<organism evidence="14 15">
    <name type="scientific">Polychaeton citri CBS 116435</name>
    <dbReference type="NCBI Taxonomy" id="1314669"/>
    <lineage>
        <taxon>Eukaryota</taxon>
        <taxon>Fungi</taxon>
        <taxon>Dikarya</taxon>
        <taxon>Ascomycota</taxon>
        <taxon>Pezizomycotina</taxon>
        <taxon>Dothideomycetes</taxon>
        <taxon>Dothideomycetidae</taxon>
        <taxon>Capnodiales</taxon>
        <taxon>Capnodiaceae</taxon>
        <taxon>Polychaeton</taxon>
    </lineage>
</organism>
<dbReference type="FunFam" id="1.10.150.20:FF:000010">
    <property type="entry name" value="DNA polymerase lambda"/>
    <property type="match status" value="1"/>
</dbReference>
<dbReference type="EC" id="2.7.7.7" evidence="11"/>
<dbReference type="Gene3D" id="1.10.150.20">
    <property type="entry name" value="5' to 3' exonuclease, C-terminal subdomain"/>
    <property type="match status" value="1"/>
</dbReference>
<dbReference type="FunFam" id="3.30.210.10:FF:000005">
    <property type="entry name" value="DNA polymerase IV"/>
    <property type="match status" value="1"/>
</dbReference>
<evidence type="ECO:0000256" key="4">
    <source>
        <dbReference type="ARBA" id="ARBA00022695"/>
    </source>
</evidence>
<dbReference type="PANTHER" id="PTHR11276:SF29">
    <property type="entry name" value="DNA POLYMERASE TYPE-X FAMILY PROTEIN POL4"/>
    <property type="match status" value="1"/>
</dbReference>
<dbReference type="Gene3D" id="3.30.460.10">
    <property type="entry name" value="Beta Polymerase, domain 2"/>
    <property type="match status" value="1"/>
</dbReference>
<evidence type="ECO:0000256" key="6">
    <source>
        <dbReference type="ARBA" id="ARBA00022763"/>
    </source>
</evidence>
<dbReference type="GO" id="GO:0005634">
    <property type="term" value="C:nucleus"/>
    <property type="evidence" value="ECO:0007669"/>
    <property type="project" value="UniProtKB-SubCell"/>
</dbReference>
<dbReference type="InterPro" id="IPR028207">
    <property type="entry name" value="DNA_pol_B_palm_palm"/>
</dbReference>
<evidence type="ECO:0000256" key="2">
    <source>
        <dbReference type="ARBA" id="ARBA00008323"/>
    </source>
</evidence>
<comment type="similarity">
    <text evidence="2 11">Belongs to the DNA polymerase type-X family.</text>
</comment>
<evidence type="ECO:0000256" key="8">
    <source>
        <dbReference type="ARBA" id="ARBA00023204"/>
    </source>
</evidence>
<dbReference type="InterPro" id="IPR043519">
    <property type="entry name" value="NT_sf"/>
</dbReference>
<dbReference type="InterPro" id="IPR002008">
    <property type="entry name" value="DNA_pol_X_beta-like"/>
</dbReference>
<dbReference type="Gene3D" id="1.10.150.110">
    <property type="entry name" value="DNA polymerase beta, N-terminal domain-like"/>
    <property type="match status" value="1"/>
</dbReference>
<feature type="region of interest" description="Disordered" evidence="12">
    <location>
        <begin position="169"/>
        <end position="236"/>
    </location>
</feature>
<comment type="function">
    <text evidence="11">DNA polymerase that functions in several pathways of DNA repair. Involved in base excision repair (BER) responsible for repair of lesions that give rise to abasic (AP) sites in DNA. Also contributes to DNA double-strand break repair by non-homologous end joining and homologous recombination. Has both template-dependent and template-independent (terminal transferase) DNA polymerase activities. Has also a 5'-deoxyribose-5-phosphate lyase (dRP lyase) activity.</text>
</comment>
<evidence type="ECO:0000256" key="1">
    <source>
        <dbReference type="ARBA" id="ARBA00004123"/>
    </source>
</evidence>
<dbReference type="Pfam" id="PF14792">
    <property type="entry name" value="DNA_pol_B_palm"/>
    <property type="match status" value="1"/>
</dbReference>
<dbReference type="InterPro" id="IPR037160">
    <property type="entry name" value="DNA_Pol_thumb_sf"/>
</dbReference>
<evidence type="ECO:0000256" key="5">
    <source>
        <dbReference type="ARBA" id="ARBA00022723"/>
    </source>
</evidence>
<keyword evidence="3 11" id="KW-0808">Transferase</keyword>
<keyword evidence="15" id="KW-1185">Reference proteome</keyword>
<dbReference type="GO" id="GO:0046872">
    <property type="term" value="F:metal ion binding"/>
    <property type="evidence" value="ECO:0007669"/>
    <property type="project" value="UniProtKB-UniRule"/>
</dbReference>
<comment type="subcellular location">
    <subcellularLocation>
        <location evidence="1 11">Nucleus</location>
    </subcellularLocation>
</comment>
<dbReference type="AlphaFoldDB" id="A0A9P4QD27"/>
<keyword evidence="4 11" id="KW-0548">Nucleotidyltransferase</keyword>
<evidence type="ECO:0000256" key="11">
    <source>
        <dbReference type="RuleBase" id="RU366014"/>
    </source>
</evidence>
<dbReference type="InterPro" id="IPR027421">
    <property type="entry name" value="DNA_pol_lamdba_lyase_dom_sf"/>
</dbReference>
<evidence type="ECO:0000256" key="12">
    <source>
        <dbReference type="SAM" id="MobiDB-lite"/>
    </source>
</evidence>
<feature type="compositionally biased region" description="Polar residues" evidence="12">
    <location>
        <begin position="221"/>
        <end position="236"/>
    </location>
</feature>
<protein>
    <recommendedName>
        <fullName evidence="11">DNA polymerase</fullName>
        <ecNumber evidence="11">2.7.7.7</ecNumber>
    </recommendedName>
</protein>
<dbReference type="PRINTS" id="PR00869">
    <property type="entry name" value="DNAPOLX"/>
</dbReference>
<evidence type="ECO:0000313" key="14">
    <source>
        <dbReference type="EMBL" id="KAF2723965.1"/>
    </source>
</evidence>
<name>A0A9P4QD27_9PEZI</name>
<dbReference type="Pfam" id="PF10391">
    <property type="entry name" value="DNA_pol_lambd_f"/>
    <property type="match status" value="1"/>
</dbReference>
<dbReference type="GO" id="GO:0003677">
    <property type="term" value="F:DNA binding"/>
    <property type="evidence" value="ECO:0007669"/>
    <property type="project" value="UniProtKB-UniRule"/>
</dbReference>
<evidence type="ECO:0000256" key="9">
    <source>
        <dbReference type="ARBA" id="ARBA00023242"/>
    </source>
</evidence>
<dbReference type="InterPro" id="IPR002054">
    <property type="entry name" value="DNA-dir_DNA_pol_X"/>
</dbReference>
<dbReference type="PROSITE" id="PS00522">
    <property type="entry name" value="DNA_POLYMERASE_X"/>
    <property type="match status" value="1"/>
</dbReference>
<keyword evidence="5" id="KW-0479">Metal-binding</keyword>
<comment type="caution">
    <text evidence="14">The sequence shown here is derived from an EMBL/GenBank/DDBJ whole genome shotgun (WGS) entry which is preliminary data.</text>
</comment>
<reference evidence="14" key="1">
    <citation type="journal article" date="2020" name="Stud. Mycol.">
        <title>101 Dothideomycetes genomes: a test case for predicting lifestyles and emergence of pathogens.</title>
        <authorList>
            <person name="Haridas S."/>
            <person name="Albert R."/>
            <person name="Binder M."/>
            <person name="Bloem J."/>
            <person name="Labutti K."/>
            <person name="Salamov A."/>
            <person name="Andreopoulos B."/>
            <person name="Baker S."/>
            <person name="Barry K."/>
            <person name="Bills G."/>
            <person name="Bluhm B."/>
            <person name="Cannon C."/>
            <person name="Castanera R."/>
            <person name="Culley D."/>
            <person name="Daum C."/>
            <person name="Ezra D."/>
            <person name="Gonzalez J."/>
            <person name="Henrissat B."/>
            <person name="Kuo A."/>
            <person name="Liang C."/>
            <person name="Lipzen A."/>
            <person name="Lutzoni F."/>
            <person name="Magnuson J."/>
            <person name="Mondo S."/>
            <person name="Nolan M."/>
            <person name="Ohm R."/>
            <person name="Pangilinan J."/>
            <person name="Park H.-J."/>
            <person name="Ramirez L."/>
            <person name="Alfaro M."/>
            <person name="Sun H."/>
            <person name="Tritt A."/>
            <person name="Yoshinaga Y."/>
            <person name="Zwiers L.-H."/>
            <person name="Turgeon B."/>
            <person name="Goodwin S."/>
            <person name="Spatafora J."/>
            <person name="Crous P."/>
            <person name="Grigoriev I."/>
        </authorList>
    </citation>
    <scope>NUCLEOTIDE SEQUENCE</scope>
    <source>
        <strain evidence="14">CBS 116435</strain>
    </source>
</reference>
<dbReference type="InterPro" id="IPR018944">
    <property type="entry name" value="DNA_pol_lambd_fingers_domain"/>
</dbReference>
<dbReference type="PANTHER" id="PTHR11276">
    <property type="entry name" value="DNA POLYMERASE TYPE-X FAMILY MEMBER"/>
    <property type="match status" value="1"/>
</dbReference>
<evidence type="ECO:0000256" key="7">
    <source>
        <dbReference type="ARBA" id="ARBA00022932"/>
    </source>
</evidence>
<dbReference type="EMBL" id="MU003774">
    <property type="protein sequence ID" value="KAF2723965.1"/>
    <property type="molecule type" value="Genomic_DNA"/>
</dbReference>
<dbReference type="SUPFAM" id="SSF81301">
    <property type="entry name" value="Nucleotidyltransferase"/>
    <property type="match status" value="1"/>
</dbReference>
<dbReference type="GO" id="GO:0003887">
    <property type="term" value="F:DNA-directed DNA polymerase activity"/>
    <property type="evidence" value="ECO:0007669"/>
    <property type="project" value="UniProtKB-UniRule"/>
</dbReference>
<evidence type="ECO:0000256" key="10">
    <source>
        <dbReference type="ARBA" id="ARBA00049244"/>
    </source>
</evidence>
<keyword evidence="7 11" id="KW-0239">DNA-directed DNA polymerase</keyword>
<dbReference type="SUPFAM" id="SSF81585">
    <property type="entry name" value="PsbU/PolX domain-like"/>
    <property type="match status" value="1"/>
</dbReference>
<keyword evidence="9 11" id="KW-0539">Nucleus</keyword>
<dbReference type="InterPro" id="IPR029398">
    <property type="entry name" value="PolB_thumb"/>
</dbReference>
<dbReference type="Pfam" id="PF14791">
    <property type="entry name" value="DNA_pol_B_thumb"/>
    <property type="match status" value="1"/>
</dbReference>
<dbReference type="SMART" id="SM00483">
    <property type="entry name" value="POLXc"/>
    <property type="match status" value="1"/>
</dbReference>
<evidence type="ECO:0000256" key="3">
    <source>
        <dbReference type="ARBA" id="ARBA00022679"/>
    </source>
</evidence>
<proteinExistence type="inferred from homology"/>
<sequence>MPAIFVSATHVDQDELFEIEDDVTHHGGNLTYDLSEALIVISKVKKKARIQLDLRAKGLWTEELQGPDSSLATGVDAVIGKRKREGSGLRSEDAILLDDDSDASHDTMRLARRVQASSVRASHLPTPAASCLTEDVVNVITFDWFYASKEAACPLPLKDYVTFKGKRIGRPNAETHDKPTPTPTQEPTRDTILSRAKEDAKSQLPTQDRFQSRKFGRRHTTAATSSNRSAHNHDTSQPQYAHLLRTMTSEYDSGASSDIPPAPAWVQQGVKYACQRRTPAASPNTGLLDQLKRIRLARELTADQIGVRAYSTSIAAIAAYPYKLMHPREVLRLPGCDAKIANLFVEFANTGSTQAVRDIAADPELAVLELFHNIWGVGATTARDFYFQRGWRELDDIIEFGWPTLSRVQQIGVKFYHEFLDRIPRTEVAAIAATVHDHACRVRDTRIQSLLVGGYRRGKPACGDVDIIVSHPDERQTLGLVHDIVASLEGEEWITHTLLLSLHNTHRDQQTLPFRAGHAAAGAGFDTLDKALVVWQDPSWPSRDSDVAASAKTGAKVRNPNVHRRVDIIIAPWRAVGCAVAGWSGGTTFQRDLRRYAKNVKGWKFDSSGVRSRRDGEVVDLEGWAKGEGCRATTMEEAEERVFQGMGLEFVPPEQRCTG</sequence>
<dbReference type="Proteomes" id="UP000799441">
    <property type="component" value="Unassembled WGS sequence"/>
</dbReference>
<keyword evidence="8 11" id="KW-0234">DNA repair</keyword>
<feature type="domain" description="DNA-directed DNA polymerase X" evidence="13">
    <location>
        <begin position="282"/>
        <end position="657"/>
    </location>
</feature>
<gene>
    <name evidence="14" type="ORF">K431DRAFT_242348</name>
</gene>
<dbReference type="SUPFAM" id="SSF47802">
    <property type="entry name" value="DNA polymerase beta, N-terminal domain-like"/>
    <property type="match status" value="1"/>
</dbReference>
<dbReference type="OrthoDB" id="205514at2759"/>
<comment type="catalytic activity">
    <reaction evidence="10 11">
        <text>DNA(n) + a 2'-deoxyribonucleoside 5'-triphosphate = DNA(n+1) + diphosphate</text>
        <dbReference type="Rhea" id="RHEA:22508"/>
        <dbReference type="Rhea" id="RHEA-COMP:17339"/>
        <dbReference type="Rhea" id="RHEA-COMP:17340"/>
        <dbReference type="ChEBI" id="CHEBI:33019"/>
        <dbReference type="ChEBI" id="CHEBI:61560"/>
        <dbReference type="ChEBI" id="CHEBI:173112"/>
        <dbReference type="EC" id="2.7.7.7"/>
    </reaction>
</comment>
<dbReference type="Pfam" id="PF14716">
    <property type="entry name" value="HHH_8"/>
    <property type="match status" value="1"/>
</dbReference>
<dbReference type="InterPro" id="IPR019843">
    <property type="entry name" value="DNA_pol-X_BS"/>
</dbReference>
<accession>A0A9P4QD27</accession>
<evidence type="ECO:0000259" key="13">
    <source>
        <dbReference type="SMART" id="SM00483"/>
    </source>
</evidence>
<dbReference type="InterPro" id="IPR010996">
    <property type="entry name" value="HHH_MUS81"/>
</dbReference>
<dbReference type="CDD" id="cd00141">
    <property type="entry name" value="NT_POLXc"/>
    <property type="match status" value="1"/>
</dbReference>